<dbReference type="GO" id="GO:0015250">
    <property type="term" value="F:water channel activity"/>
    <property type="evidence" value="ECO:0007669"/>
    <property type="project" value="TreeGrafter"/>
</dbReference>
<reference evidence="11 12" key="1">
    <citation type="submission" date="2018-09" db="EMBL/GenBank/DDBJ databases">
        <title>Characterization of the phylogenetic diversity of five novel species belonging to the genus Bifidobacterium.</title>
        <authorList>
            <person name="Lugli G.A."/>
            <person name="Duranti S."/>
            <person name="Milani C."/>
        </authorList>
    </citation>
    <scope>NUCLEOTIDE SEQUENCE [LARGE SCALE GENOMIC DNA]</scope>
    <source>
        <strain evidence="11 12">2034B</strain>
    </source>
</reference>
<keyword evidence="12" id="KW-1185">Reference proteome</keyword>
<dbReference type="SUPFAM" id="SSF81338">
    <property type="entry name" value="Aquaporin-like"/>
    <property type="match status" value="1"/>
</dbReference>
<dbReference type="Gene3D" id="1.20.1080.10">
    <property type="entry name" value="Glycerol uptake facilitator protein"/>
    <property type="match status" value="1"/>
</dbReference>
<feature type="transmembrane region" description="Helical" evidence="10">
    <location>
        <begin position="200"/>
        <end position="219"/>
    </location>
</feature>
<feature type="transmembrane region" description="Helical" evidence="10">
    <location>
        <begin position="165"/>
        <end position="188"/>
    </location>
</feature>
<dbReference type="PANTHER" id="PTHR19139">
    <property type="entry name" value="AQUAPORIN TRANSPORTER"/>
    <property type="match status" value="1"/>
</dbReference>
<gene>
    <name evidence="11" type="ORF">D2E25_0083</name>
</gene>
<evidence type="ECO:0000256" key="6">
    <source>
        <dbReference type="ARBA" id="ARBA00022989"/>
    </source>
</evidence>
<dbReference type="AlphaFoldDB" id="A0A430FLR5"/>
<dbReference type="InterPro" id="IPR022357">
    <property type="entry name" value="MIP_CS"/>
</dbReference>
<dbReference type="InterPro" id="IPR034294">
    <property type="entry name" value="Aquaporin_transptr"/>
</dbReference>
<name>A0A430FLR5_9BIFI</name>
<keyword evidence="5 8" id="KW-0812">Transmembrane</keyword>
<keyword evidence="6 10" id="KW-1133">Transmembrane helix</keyword>
<evidence type="ECO:0000256" key="7">
    <source>
        <dbReference type="ARBA" id="ARBA00023136"/>
    </source>
</evidence>
<keyword evidence="3 8" id="KW-0813">Transport</keyword>
<evidence type="ECO:0000256" key="2">
    <source>
        <dbReference type="ARBA" id="ARBA00006175"/>
    </source>
</evidence>
<evidence type="ECO:0000256" key="3">
    <source>
        <dbReference type="ARBA" id="ARBA00022448"/>
    </source>
</evidence>
<evidence type="ECO:0000256" key="1">
    <source>
        <dbReference type="ARBA" id="ARBA00004651"/>
    </source>
</evidence>
<dbReference type="PRINTS" id="PR00783">
    <property type="entry name" value="MINTRINSICP"/>
</dbReference>
<dbReference type="EMBL" id="QXGL01000001">
    <property type="protein sequence ID" value="RSX53777.1"/>
    <property type="molecule type" value="Genomic_DNA"/>
</dbReference>
<dbReference type="PROSITE" id="PS00221">
    <property type="entry name" value="MIP"/>
    <property type="match status" value="1"/>
</dbReference>
<feature type="transmembrane region" description="Helical" evidence="10">
    <location>
        <begin position="35"/>
        <end position="60"/>
    </location>
</feature>
<dbReference type="InterPro" id="IPR023271">
    <property type="entry name" value="Aquaporin-like"/>
</dbReference>
<dbReference type="InterPro" id="IPR000425">
    <property type="entry name" value="MIP"/>
</dbReference>
<keyword evidence="7 10" id="KW-0472">Membrane</keyword>
<comment type="similarity">
    <text evidence="2 8">Belongs to the MIP/aquaporin (TC 1.A.8) family.</text>
</comment>
<feature type="transmembrane region" description="Helical" evidence="10">
    <location>
        <begin position="109"/>
        <end position="131"/>
    </location>
</feature>
<protein>
    <submittedName>
        <fullName evidence="11">Glycerol transporter</fullName>
    </submittedName>
</protein>
<feature type="compositionally biased region" description="Acidic residues" evidence="9">
    <location>
        <begin position="296"/>
        <end position="311"/>
    </location>
</feature>
<feature type="compositionally biased region" description="Polar residues" evidence="9">
    <location>
        <begin position="312"/>
        <end position="321"/>
    </location>
</feature>
<evidence type="ECO:0000313" key="12">
    <source>
        <dbReference type="Proteomes" id="UP000287533"/>
    </source>
</evidence>
<evidence type="ECO:0000313" key="11">
    <source>
        <dbReference type="EMBL" id="RSX53777.1"/>
    </source>
</evidence>
<evidence type="ECO:0000256" key="4">
    <source>
        <dbReference type="ARBA" id="ARBA00022475"/>
    </source>
</evidence>
<organism evidence="11 12">
    <name type="scientific">Bifidobacterium goeldii</name>
    <dbReference type="NCBI Taxonomy" id="2306975"/>
    <lineage>
        <taxon>Bacteria</taxon>
        <taxon>Bacillati</taxon>
        <taxon>Actinomycetota</taxon>
        <taxon>Actinomycetes</taxon>
        <taxon>Bifidobacteriales</taxon>
        <taxon>Bifidobacteriaceae</taxon>
        <taxon>Bifidobacterium</taxon>
    </lineage>
</organism>
<feature type="transmembrane region" description="Helical" evidence="10">
    <location>
        <begin position="250"/>
        <end position="273"/>
    </location>
</feature>
<evidence type="ECO:0000256" key="5">
    <source>
        <dbReference type="ARBA" id="ARBA00022692"/>
    </source>
</evidence>
<evidence type="ECO:0000256" key="10">
    <source>
        <dbReference type="SAM" id="Phobius"/>
    </source>
</evidence>
<evidence type="ECO:0000256" key="8">
    <source>
        <dbReference type="RuleBase" id="RU000477"/>
    </source>
</evidence>
<dbReference type="PANTHER" id="PTHR19139:SF199">
    <property type="entry name" value="MIP17260P"/>
    <property type="match status" value="1"/>
</dbReference>
<dbReference type="Proteomes" id="UP000287533">
    <property type="component" value="Unassembled WGS sequence"/>
</dbReference>
<proteinExistence type="inferred from homology"/>
<feature type="transmembrane region" description="Helical" evidence="10">
    <location>
        <begin position="66"/>
        <end position="88"/>
    </location>
</feature>
<dbReference type="RefSeq" id="WP_241216889.1">
    <property type="nucleotide sequence ID" value="NZ_QXGL01000001.1"/>
</dbReference>
<comment type="caution">
    <text evidence="11">The sequence shown here is derived from an EMBL/GenBank/DDBJ whole genome shotgun (WGS) entry which is preliminary data.</text>
</comment>
<keyword evidence="4" id="KW-1003">Cell membrane</keyword>
<feature type="region of interest" description="Disordered" evidence="9">
    <location>
        <begin position="279"/>
        <end position="327"/>
    </location>
</feature>
<accession>A0A430FLR5</accession>
<evidence type="ECO:0000256" key="9">
    <source>
        <dbReference type="SAM" id="MobiDB-lite"/>
    </source>
</evidence>
<comment type="subcellular location">
    <subcellularLocation>
        <location evidence="1">Cell membrane</location>
        <topology evidence="1">Multi-pass membrane protein</topology>
    </subcellularLocation>
</comment>
<sequence length="327" mass="33663">MTEFMAETAETQNVTRHEVHTLDQRRGAQSPILRVGAEFAGSFLICFAIYVLSSFGIAIYGLDLAALALGTALIYTAVTTVFASLSGGQFNPAVTVAAMLTGKTNVPTGVLYVIAQVLGGLGAGAVLRFVLPTSDSVTAKTWMTPVVNGFDAGSVSNSTISQAGLSFGITLAIIVEVVASVIIVACAMRLTDNDGRPTHGYALAMGVTYGAGAAISYPITGAALNPARATGIAVFAQNQGLTTQPLSQLWVFWVAPVLAAAIVALAMIIAEIVTTRTPKKKAAHDESADATQTDEVPADGEISESSDDNGADSESTKSIDVTSGEEA</sequence>
<dbReference type="Pfam" id="PF00230">
    <property type="entry name" value="MIP"/>
    <property type="match status" value="1"/>
</dbReference>
<dbReference type="GO" id="GO:0005886">
    <property type="term" value="C:plasma membrane"/>
    <property type="evidence" value="ECO:0007669"/>
    <property type="project" value="UniProtKB-SubCell"/>
</dbReference>